<feature type="domain" description="LptD C-terminal" evidence="3">
    <location>
        <begin position="352"/>
        <end position="714"/>
    </location>
</feature>
<accession>A0A432VTJ1</accession>
<dbReference type="InterPro" id="IPR007543">
    <property type="entry name" value="LptD_C"/>
</dbReference>
<evidence type="ECO:0000259" key="4">
    <source>
        <dbReference type="Pfam" id="PF19838"/>
    </source>
</evidence>
<evidence type="ECO:0000256" key="2">
    <source>
        <dbReference type="HAMAP-Rule" id="MF_01411"/>
    </source>
</evidence>
<comment type="subunit">
    <text evidence="2">Component of the lipopolysaccharide transport and assembly complex. Interacts with LptE and LptA.</text>
</comment>
<dbReference type="Pfam" id="PF04453">
    <property type="entry name" value="LptD"/>
    <property type="match status" value="1"/>
</dbReference>
<comment type="caution">
    <text evidence="5">The sequence shown here is derived from an EMBL/GenBank/DDBJ whole genome shotgun (WGS) entry which is preliminary data.</text>
</comment>
<comment type="function">
    <text evidence="2">Together with LptE, is involved in the assembly of lipopolysaccharide (LPS) at the surface of the outer membrane.</text>
</comment>
<dbReference type="Proteomes" id="UP000288212">
    <property type="component" value="Unassembled WGS sequence"/>
</dbReference>
<evidence type="ECO:0000313" key="5">
    <source>
        <dbReference type="EMBL" id="RUO19795.1"/>
    </source>
</evidence>
<keyword evidence="2" id="KW-0732">Signal</keyword>
<dbReference type="AlphaFoldDB" id="A0A432VTJ1"/>
<feature type="domain" description="LPS-assembly protein LptD central" evidence="4">
    <location>
        <begin position="251"/>
        <end position="351"/>
    </location>
</feature>
<protein>
    <recommendedName>
        <fullName evidence="2">LPS-assembly protein LptD</fullName>
    </recommendedName>
</protein>
<dbReference type="Pfam" id="PF19838">
    <property type="entry name" value="LptD_2"/>
    <property type="match status" value="1"/>
</dbReference>
<dbReference type="InterPro" id="IPR050218">
    <property type="entry name" value="LptD"/>
</dbReference>
<proteinExistence type="inferred from homology"/>
<sequence length="811" mass="92878">MNEQQKLMLNQRRCLLNEHATHSALPASRAFVLSRPCRSVFMVLAASMTMAFAVMPATAQQTSPQTLSQPAQAPSTALASCQVSPQWLDQIPSADELLQGRELSLEDLLVRADHTQLDADRFAQFRGNVVLLQGRQRLLTGNAAFDNVTGELRADGGLLFSDDYIAVRASDIQADSFSQSASIIDSEYLLIERSAHGVAGQIDIRTAEGERQVMLHDGTFTTCPGDRPAWQIAARNIEINENDSWGTAHHAQFRLFNVPVLYIPRFSFPLTDERKSGLLYPTIRSSARNGVELEVPYYFNLAENYDLTLTPRLMTDRGVMGMAEFRYLTDSHAGTVEANYLHKDRRSNNDNSRSLWRVEQQSRLNERWSGYLDYAQVSDTAYINDFGSTFINRADPHLYRRGQLDYQAGLTRIQIQVEDFQMLGPYRAPYRTMPRFSAWHEQPLDLGFELKWFSEVTHFRNPLNGSDTATRVHAEPTLRYEVIRPAWDWQADLSYLVTHYDQFADEQRDASVTRAIPQVRWHGRIHLERPFTNSLGYQTLTPQLQYLYVPYRDQTNIGIYDTILMQDDYYSLFRPRRFTGLDRIADAHQVTFGATTSFFNDYADELLRLSLGQIIYLDESQTQLFDETSRITASNSELAAELDFRISERWFASSAVQYDTDLSIVRKSRAALEYRKDAGNLIQLNHRRVQGLVGTTEEVEQIGMVASWRLNRDWAFATHWYQDLRTNRTMDALFGLQYDSCCWSIQISAYRRVNRNYDLNFSDEPLPPAEFDNGVSLQFSLTGLSNAASSGIMNLLQQGIFGYRRPFYLSN</sequence>
<dbReference type="PANTHER" id="PTHR30189">
    <property type="entry name" value="LPS-ASSEMBLY PROTEIN"/>
    <property type="match status" value="1"/>
</dbReference>
<dbReference type="HAMAP" id="MF_01411">
    <property type="entry name" value="LPS_assembly_LptD"/>
    <property type="match status" value="1"/>
</dbReference>
<comment type="caution">
    <text evidence="2">Lacks conserved residue(s) required for the propagation of feature annotation.</text>
</comment>
<dbReference type="InterPro" id="IPR045659">
    <property type="entry name" value="LptD_2"/>
</dbReference>
<keyword evidence="2" id="KW-0472">Membrane</keyword>
<comment type="subcellular location">
    <subcellularLocation>
        <location evidence="2">Cell outer membrane</location>
    </subcellularLocation>
</comment>
<dbReference type="PANTHER" id="PTHR30189:SF1">
    <property type="entry name" value="LPS-ASSEMBLY PROTEIN LPTD"/>
    <property type="match status" value="1"/>
</dbReference>
<keyword evidence="6" id="KW-1185">Reference proteome</keyword>
<evidence type="ECO:0000313" key="6">
    <source>
        <dbReference type="Proteomes" id="UP000288212"/>
    </source>
</evidence>
<dbReference type="GO" id="GO:0043165">
    <property type="term" value="P:Gram-negative-bacterium-type cell outer membrane assembly"/>
    <property type="evidence" value="ECO:0007669"/>
    <property type="project" value="UniProtKB-UniRule"/>
</dbReference>
<name>A0A432VTJ1_9GAMM</name>
<comment type="similarity">
    <text evidence="2">Belongs to the LptD family.</text>
</comment>
<evidence type="ECO:0000256" key="1">
    <source>
        <dbReference type="ARBA" id="ARBA00023237"/>
    </source>
</evidence>
<dbReference type="EMBL" id="PIPI01000004">
    <property type="protein sequence ID" value="RUO19795.1"/>
    <property type="molecule type" value="Genomic_DNA"/>
</dbReference>
<dbReference type="GO" id="GO:1990351">
    <property type="term" value="C:transporter complex"/>
    <property type="evidence" value="ECO:0007669"/>
    <property type="project" value="TreeGrafter"/>
</dbReference>
<reference evidence="5 6" key="1">
    <citation type="journal article" date="2011" name="Front. Microbiol.">
        <title>Genomic signatures of strain selection and enhancement in Bacillus atrophaeus var. globigii, a historical biowarfare simulant.</title>
        <authorList>
            <person name="Gibbons H.S."/>
            <person name="Broomall S.M."/>
            <person name="McNew L.A."/>
            <person name="Daligault H."/>
            <person name="Chapman C."/>
            <person name="Bruce D."/>
            <person name="Karavis M."/>
            <person name="Krepps M."/>
            <person name="McGregor P.A."/>
            <person name="Hong C."/>
            <person name="Park K.H."/>
            <person name="Akmal A."/>
            <person name="Feldman A."/>
            <person name="Lin J.S."/>
            <person name="Chang W.E."/>
            <person name="Higgs B.W."/>
            <person name="Demirev P."/>
            <person name="Lindquist J."/>
            <person name="Liem A."/>
            <person name="Fochler E."/>
            <person name="Read T.D."/>
            <person name="Tapia R."/>
            <person name="Johnson S."/>
            <person name="Bishop-Lilly K.A."/>
            <person name="Detter C."/>
            <person name="Han C."/>
            <person name="Sozhamannan S."/>
            <person name="Rosenzweig C.N."/>
            <person name="Skowronski E.W."/>
        </authorList>
    </citation>
    <scope>NUCLEOTIDE SEQUENCE [LARGE SCALE GENOMIC DNA]</scope>
    <source>
        <strain evidence="5 6">AK5</strain>
    </source>
</reference>
<organism evidence="5 6">
    <name type="scientific">Aliidiomarina haloalkalitolerans</name>
    <dbReference type="NCBI Taxonomy" id="859059"/>
    <lineage>
        <taxon>Bacteria</taxon>
        <taxon>Pseudomonadati</taxon>
        <taxon>Pseudomonadota</taxon>
        <taxon>Gammaproteobacteria</taxon>
        <taxon>Alteromonadales</taxon>
        <taxon>Idiomarinaceae</taxon>
        <taxon>Aliidiomarina</taxon>
    </lineage>
</organism>
<gene>
    <name evidence="2" type="primary">lptD</name>
    <name evidence="5" type="ORF">CWE06_07080</name>
</gene>
<dbReference type="GO" id="GO:0009279">
    <property type="term" value="C:cell outer membrane"/>
    <property type="evidence" value="ECO:0007669"/>
    <property type="project" value="UniProtKB-SubCell"/>
</dbReference>
<dbReference type="InterPro" id="IPR020889">
    <property type="entry name" value="LipoPS_assembly_LptD"/>
</dbReference>
<dbReference type="GO" id="GO:0015920">
    <property type="term" value="P:lipopolysaccharide transport"/>
    <property type="evidence" value="ECO:0007669"/>
    <property type="project" value="InterPro"/>
</dbReference>
<evidence type="ECO:0000259" key="3">
    <source>
        <dbReference type="Pfam" id="PF04453"/>
    </source>
</evidence>
<keyword evidence="1 2" id="KW-0998">Cell outer membrane</keyword>